<feature type="compositionally biased region" description="Low complexity" evidence="2">
    <location>
        <begin position="126"/>
        <end position="145"/>
    </location>
</feature>
<feature type="domain" description="CCHC-type" evidence="3">
    <location>
        <begin position="202"/>
        <end position="215"/>
    </location>
</feature>
<keyword evidence="1" id="KW-0863">Zinc-finger</keyword>
<feature type="region of interest" description="Disordered" evidence="2">
    <location>
        <begin position="1"/>
        <end position="166"/>
    </location>
</feature>
<comment type="caution">
    <text evidence="4">The sequence shown here is derived from an EMBL/GenBank/DDBJ whole genome shotgun (WGS) entry which is preliminary data.</text>
</comment>
<proteinExistence type="predicted"/>
<feature type="compositionally biased region" description="Low complexity" evidence="2">
    <location>
        <begin position="451"/>
        <end position="461"/>
    </location>
</feature>
<dbReference type="Gene3D" id="4.10.60.10">
    <property type="entry name" value="Zinc finger, CCHC-type"/>
    <property type="match status" value="1"/>
</dbReference>
<dbReference type="InterPro" id="IPR001878">
    <property type="entry name" value="Znf_CCHC"/>
</dbReference>
<feature type="compositionally biased region" description="Low complexity" evidence="2">
    <location>
        <begin position="50"/>
        <end position="67"/>
    </location>
</feature>
<dbReference type="GO" id="GO:0003676">
    <property type="term" value="F:nucleic acid binding"/>
    <property type="evidence" value="ECO:0007669"/>
    <property type="project" value="InterPro"/>
</dbReference>
<evidence type="ECO:0000256" key="2">
    <source>
        <dbReference type="SAM" id="MobiDB-lite"/>
    </source>
</evidence>
<dbReference type="PANTHER" id="PTHR33170">
    <property type="entry name" value="DUF4283 DOMAIN-CONTAINING PROTEIN-RELATED"/>
    <property type="match status" value="1"/>
</dbReference>
<feature type="compositionally biased region" description="Gly residues" evidence="2">
    <location>
        <begin position="12"/>
        <end position="21"/>
    </location>
</feature>
<dbReference type="SUPFAM" id="SSF57756">
    <property type="entry name" value="Retrovirus zinc finger-like domains"/>
    <property type="match status" value="1"/>
</dbReference>
<dbReference type="OrthoDB" id="693261at2759"/>
<sequence length="644" mass="69828">MDAGGSNQVNGAGRGDGTGRGGNDHGRGSASQSGFVGRAGGPAPRTNGPRNFQGNGHHGGFNRNHGFGPVGRNGGYGSRPWVRPYNARPWRSNAQLRGGGSGGRGHAGTYNVPANNQVPLPPQIPQVPVNNQAPLPQPQLPVNNQAPPPQVDAQQEQSVKQDAPAPVQGDVQVPEVFLKEKSGKAAAPEGTSEDKKEKPKFCFRCFKPGHKKEECTADIRCGICLSTDHVTMKCTTYKNPRMLANPVGFEVDGLGFYHIPYTPVVTAKHDNKTALVRIEGGSLSIPQLVQELARLIPERWNWEVKQLERNSFVVPFPTKSDLQRSVVFGKADIKEHGVSLHFEEWREEEDGDELDTTWVRVFRLPSKLRVFPVLWAIGSMLGATQAVDMLGAEGTMYGRVQVAVMNVQRVPRKLDTVINKRFYQVGLQVEGRDPEPGDDGMDVDGGDDQENGNNEGNGNQDNGDENKRENGNRKDGKQDKGNDSQSSKHNQVSGEVKKNTSSALVEEIESMEDFDIMRSSKYPKNNSQEFEGMHGMAWASGLHDSIRGACGLPLDDGLLISQAQTSDAAHGDALDHGGLVEVAQPTERQAAQMDAGRIAPDHGGLVATQVLRAATSGLQAEKATIFELLIREECSVLVLTLFQQ</sequence>
<dbReference type="PROSITE" id="PS50158">
    <property type="entry name" value="ZF_CCHC"/>
    <property type="match status" value="1"/>
</dbReference>
<feature type="compositionally biased region" description="Acidic residues" evidence="2">
    <location>
        <begin position="436"/>
        <end position="450"/>
    </location>
</feature>
<protein>
    <recommendedName>
        <fullName evidence="3">CCHC-type domain-containing protein</fullName>
    </recommendedName>
</protein>
<dbReference type="AlphaFoldDB" id="A0A5J9TDX7"/>
<dbReference type="Proteomes" id="UP000324897">
    <property type="component" value="Chromosome 3"/>
</dbReference>
<accession>A0A5J9TDX7</accession>
<keyword evidence="5" id="KW-1185">Reference proteome</keyword>
<dbReference type="GO" id="GO:0008270">
    <property type="term" value="F:zinc ion binding"/>
    <property type="evidence" value="ECO:0007669"/>
    <property type="project" value="UniProtKB-KW"/>
</dbReference>
<dbReference type="EMBL" id="RWGY01000039">
    <property type="protein sequence ID" value="TVU09482.1"/>
    <property type="molecule type" value="Genomic_DNA"/>
</dbReference>
<organism evidence="4 5">
    <name type="scientific">Eragrostis curvula</name>
    <name type="common">weeping love grass</name>
    <dbReference type="NCBI Taxonomy" id="38414"/>
    <lineage>
        <taxon>Eukaryota</taxon>
        <taxon>Viridiplantae</taxon>
        <taxon>Streptophyta</taxon>
        <taxon>Embryophyta</taxon>
        <taxon>Tracheophyta</taxon>
        <taxon>Spermatophyta</taxon>
        <taxon>Magnoliopsida</taxon>
        <taxon>Liliopsida</taxon>
        <taxon>Poales</taxon>
        <taxon>Poaceae</taxon>
        <taxon>PACMAD clade</taxon>
        <taxon>Chloridoideae</taxon>
        <taxon>Eragrostideae</taxon>
        <taxon>Eragrostidinae</taxon>
        <taxon>Eragrostis</taxon>
    </lineage>
</organism>
<dbReference type="InterPro" id="IPR036875">
    <property type="entry name" value="Znf_CCHC_sf"/>
</dbReference>
<evidence type="ECO:0000256" key="1">
    <source>
        <dbReference type="PROSITE-ProRule" id="PRU00047"/>
    </source>
</evidence>
<feature type="region of interest" description="Disordered" evidence="2">
    <location>
        <begin position="428"/>
        <end position="502"/>
    </location>
</feature>
<dbReference type="PANTHER" id="PTHR33170:SF40">
    <property type="entry name" value="OS04G0557100 PROTEIN"/>
    <property type="match status" value="1"/>
</dbReference>
<keyword evidence="1" id="KW-0862">Zinc</keyword>
<feature type="compositionally biased region" description="Gly residues" evidence="2">
    <location>
        <begin position="97"/>
        <end position="106"/>
    </location>
</feature>
<evidence type="ECO:0000313" key="5">
    <source>
        <dbReference type="Proteomes" id="UP000324897"/>
    </source>
</evidence>
<evidence type="ECO:0000259" key="3">
    <source>
        <dbReference type="PROSITE" id="PS50158"/>
    </source>
</evidence>
<keyword evidence="1" id="KW-0479">Metal-binding</keyword>
<feature type="compositionally biased region" description="Gly residues" evidence="2">
    <location>
        <begin position="68"/>
        <end position="77"/>
    </location>
</feature>
<reference evidence="4 5" key="1">
    <citation type="journal article" date="2019" name="Sci. Rep.">
        <title>A high-quality genome of Eragrostis curvula grass provides insights into Poaceae evolution and supports new strategies to enhance forage quality.</title>
        <authorList>
            <person name="Carballo J."/>
            <person name="Santos B.A.C.M."/>
            <person name="Zappacosta D."/>
            <person name="Garbus I."/>
            <person name="Selva J.P."/>
            <person name="Gallo C.A."/>
            <person name="Diaz A."/>
            <person name="Albertini E."/>
            <person name="Caccamo M."/>
            <person name="Echenique V."/>
        </authorList>
    </citation>
    <scope>NUCLEOTIDE SEQUENCE [LARGE SCALE GENOMIC DNA]</scope>
    <source>
        <strain evidence="5">cv. Victoria</strain>
        <tissue evidence="4">Leaf</tissue>
    </source>
</reference>
<feature type="compositionally biased region" description="Polar residues" evidence="2">
    <location>
        <begin position="483"/>
        <end position="502"/>
    </location>
</feature>
<dbReference type="SMART" id="SM00343">
    <property type="entry name" value="ZnF_C2HC"/>
    <property type="match status" value="2"/>
</dbReference>
<evidence type="ECO:0000313" key="4">
    <source>
        <dbReference type="EMBL" id="TVU09482.1"/>
    </source>
</evidence>
<gene>
    <name evidence="4" type="ORF">EJB05_42958</name>
</gene>
<feature type="compositionally biased region" description="Basic and acidic residues" evidence="2">
    <location>
        <begin position="464"/>
        <end position="482"/>
    </location>
</feature>
<name>A0A5J9TDX7_9POAL</name>
<dbReference type="Gramene" id="TVU09482">
    <property type="protein sequence ID" value="TVU09482"/>
    <property type="gene ID" value="EJB05_42958"/>
</dbReference>